<proteinExistence type="predicted"/>
<dbReference type="AlphaFoldDB" id="A0AB39TGQ5"/>
<dbReference type="PROSITE" id="PS51257">
    <property type="entry name" value="PROKAR_LIPOPROTEIN"/>
    <property type="match status" value="1"/>
</dbReference>
<dbReference type="RefSeq" id="WP_369182757.1">
    <property type="nucleotide sequence ID" value="NZ_CP163445.1"/>
</dbReference>
<evidence type="ECO:0000256" key="2">
    <source>
        <dbReference type="SAM" id="SignalP"/>
    </source>
</evidence>
<feature type="region of interest" description="Disordered" evidence="1">
    <location>
        <begin position="52"/>
        <end position="84"/>
    </location>
</feature>
<feature type="chain" id="PRO_5044197880" description="DUF3558 domain-containing protein" evidence="2">
    <location>
        <begin position="24"/>
        <end position="263"/>
    </location>
</feature>
<protein>
    <recommendedName>
        <fullName evidence="4">DUF3558 domain-containing protein</fullName>
    </recommendedName>
</protein>
<feature type="signal peptide" evidence="2">
    <location>
        <begin position="1"/>
        <end position="23"/>
    </location>
</feature>
<gene>
    <name evidence="3" type="ORF">AB2U05_07030</name>
</gene>
<keyword evidence="2" id="KW-0732">Signal</keyword>
<evidence type="ECO:0000313" key="3">
    <source>
        <dbReference type="EMBL" id="XDQ78246.1"/>
    </source>
</evidence>
<name>A0AB39TGQ5_9ACTN</name>
<reference evidence="3" key="1">
    <citation type="submission" date="2024-07" db="EMBL/GenBank/DDBJ databases">
        <authorList>
            <person name="Yu S.T."/>
        </authorList>
    </citation>
    <scope>NUCLEOTIDE SEQUENCE</scope>
    <source>
        <strain evidence="3">Y1</strain>
    </source>
</reference>
<accession>A0AB39TGQ5</accession>
<organism evidence="3">
    <name type="scientific">Streptomyces sp. Y1</name>
    <dbReference type="NCBI Taxonomy" id="3238634"/>
    <lineage>
        <taxon>Bacteria</taxon>
        <taxon>Bacillati</taxon>
        <taxon>Actinomycetota</taxon>
        <taxon>Actinomycetes</taxon>
        <taxon>Kitasatosporales</taxon>
        <taxon>Streptomycetaceae</taxon>
        <taxon>Streptomyces</taxon>
    </lineage>
</organism>
<evidence type="ECO:0008006" key="4">
    <source>
        <dbReference type="Google" id="ProtNLM"/>
    </source>
</evidence>
<evidence type="ECO:0000256" key="1">
    <source>
        <dbReference type="SAM" id="MobiDB-lite"/>
    </source>
</evidence>
<sequence>MGMGARRAAAAVAAAGVLTAVLAGCSSGGSKGSSSGASGAPAAGTAPAAASASAPAGASSAPAAPGTASAPAATGGANGGAAAAPLATPSADLEAVLLDDKVVGQVLPDARTMAGWEEEKRKIDTADHATTCTAAAPCTGKPLSGSVRFSKGDVVARFFVDTLPSRDAAKARLQESYASYTAGPFKKIDAPAVGSEGQAFQGQLADGEGVGIVVRSGTVVASVTTEGGPVDAAATRRFAVMLVQRIEQAQAGKAPDAGLGGQS</sequence>
<dbReference type="EMBL" id="CP163445">
    <property type="protein sequence ID" value="XDQ78246.1"/>
    <property type="molecule type" value="Genomic_DNA"/>
</dbReference>